<dbReference type="CDD" id="cd12797">
    <property type="entry name" value="M23_peptidase"/>
    <property type="match status" value="1"/>
</dbReference>
<keyword evidence="1" id="KW-0732">Signal</keyword>
<dbReference type="RefSeq" id="WP_138601651.1">
    <property type="nucleotide sequence ID" value="NZ_VCIA01000001.1"/>
</dbReference>
<evidence type="ECO:0000256" key="3">
    <source>
        <dbReference type="SAM" id="MobiDB-lite"/>
    </source>
</evidence>
<reference evidence="6 7" key="1">
    <citation type="submission" date="2019-05" db="EMBL/GenBank/DDBJ databases">
        <title>Genomic analysis of Lentibacillus sp. NKC220-2.</title>
        <authorList>
            <person name="Oh Y.J."/>
        </authorList>
    </citation>
    <scope>NUCLEOTIDE SEQUENCE [LARGE SCALE GENOMIC DNA]</scope>
    <source>
        <strain evidence="6 7">NKC220-2</strain>
    </source>
</reference>
<dbReference type="PANTHER" id="PTHR21666:SF270">
    <property type="entry name" value="MUREIN HYDROLASE ACTIVATOR ENVC"/>
    <property type="match status" value="1"/>
</dbReference>
<evidence type="ECO:0000256" key="2">
    <source>
        <dbReference type="SAM" id="Coils"/>
    </source>
</evidence>
<dbReference type="InterPro" id="IPR011055">
    <property type="entry name" value="Dup_hybrid_motif"/>
</dbReference>
<feature type="region of interest" description="Disordered" evidence="3">
    <location>
        <begin position="194"/>
        <end position="215"/>
    </location>
</feature>
<dbReference type="Gene3D" id="2.70.70.10">
    <property type="entry name" value="Glucose Permease (Domain IIA)"/>
    <property type="match status" value="1"/>
</dbReference>
<dbReference type="SUPFAM" id="SSF51261">
    <property type="entry name" value="Duplicated hybrid motif"/>
    <property type="match status" value="1"/>
</dbReference>
<feature type="coiled-coil region" evidence="2">
    <location>
        <begin position="31"/>
        <end position="153"/>
    </location>
</feature>
<protein>
    <submittedName>
        <fullName evidence="6">Uncharacterized protein</fullName>
    </submittedName>
</protein>
<name>A0A5S3R751_9BACI</name>
<feature type="domain" description="M23ase beta-sheet core" evidence="4">
    <location>
        <begin position="329"/>
        <end position="425"/>
    </location>
</feature>
<dbReference type="OrthoDB" id="9805070at2"/>
<dbReference type="GO" id="GO:0004222">
    <property type="term" value="F:metalloendopeptidase activity"/>
    <property type="evidence" value="ECO:0007669"/>
    <property type="project" value="TreeGrafter"/>
</dbReference>
<dbReference type="InterPro" id="IPR057309">
    <property type="entry name" value="PcsB_CC"/>
</dbReference>
<dbReference type="Pfam" id="PF01551">
    <property type="entry name" value="Peptidase_M23"/>
    <property type="match status" value="1"/>
</dbReference>
<comment type="caution">
    <text evidence="6">The sequence shown here is derived from an EMBL/GenBank/DDBJ whole genome shotgun (WGS) entry which is preliminary data.</text>
</comment>
<evidence type="ECO:0000259" key="5">
    <source>
        <dbReference type="Pfam" id="PF24568"/>
    </source>
</evidence>
<sequence>MMRKWIAYLFAAFIVLGFGLTGWENVSAASASNVNQEINELKKKQDNLHDKKSNLKNKKENTEAKIAENKDKQVTVNSAINKIDQDLTETRNAIKSKENEIAETNRQLNTLKKQIDNINNKIDKLKKDIKKLKERIEKREELLKDRLRAIQSNGGSMKYIEVIMGSNSFSDFISRSSAVSTIMEQDKNIMETHAKEKKQLEDKQAEVEEKKKEIEDKKTKIENKKASLESKKQELESLQEQLDKQMNKKEEKLGELKKEQNQLENYKMSLAEQQQVVKNQEAAVNKAIRMAKQRKEELNQLGNEANGSGSFAWPASGYITDYYGSRGGTHPGIDLGNATAKGGGNVPIKAAADGVVTRAYTSSSYGNVVFITHVIDGDKYETVYAHMKYPPMVRDMQVVKKGQQIGVMGSTGDSTGPHLHFEVHQPKWTYSKQYSTNPLSYLP</sequence>
<evidence type="ECO:0000256" key="1">
    <source>
        <dbReference type="ARBA" id="ARBA00022729"/>
    </source>
</evidence>
<dbReference type="Pfam" id="PF24568">
    <property type="entry name" value="CC_PcsB"/>
    <property type="match status" value="1"/>
</dbReference>
<evidence type="ECO:0000259" key="4">
    <source>
        <dbReference type="Pfam" id="PF01551"/>
    </source>
</evidence>
<proteinExistence type="predicted"/>
<dbReference type="InterPro" id="IPR016047">
    <property type="entry name" value="M23ase_b-sheet_dom"/>
</dbReference>
<dbReference type="EMBL" id="VCIA01000001">
    <property type="protein sequence ID" value="TMN21343.1"/>
    <property type="molecule type" value="Genomic_DNA"/>
</dbReference>
<dbReference type="AlphaFoldDB" id="A0A5S3R751"/>
<dbReference type="Gene3D" id="6.10.250.3150">
    <property type="match status" value="1"/>
</dbReference>
<evidence type="ECO:0000313" key="6">
    <source>
        <dbReference type="EMBL" id="TMN21343.1"/>
    </source>
</evidence>
<dbReference type="PANTHER" id="PTHR21666">
    <property type="entry name" value="PEPTIDASE-RELATED"/>
    <property type="match status" value="1"/>
</dbReference>
<dbReference type="InterPro" id="IPR050570">
    <property type="entry name" value="Cell_wall_metabolism_enzyme"/>
</dbReference>
<gene>
    <name evidence="6" type="ORF">FFL34_03895</name>
</gene>
<dbReference type="SUPFAM" id="SSF57997">
    <property type="entry name" value="Tropomyosin"/>
    <property type="match status" value="1"/>
</dbReference>
<feature type="domain" description="Peptidoglycan hydrolase PcsB coiled-coil" evidence="5">
    <location>
        <begin position="129"/>
        <end position="203"/>
    </location>
</feature>
<keyword evidence="2" id="KW-0175">Coiled coil</keyword>
<organism evidence="6 7">
    <name type="scientific">Lentibacillus cibarius</name>
    <dbReference type="NCBI Taxonomy" id="2583219"/>
    <lineage>
        <taxon>Bacteria</taxon>
        <taxon>Bacillati</taxon>
        <taxon>Bacillota</taxon>
        <taxon>Bacilli</taxon>
        <taxon>Bacillales</taxon>
        <taxon>Bacillaceae</taxon>
        <taxon>Lentibacillus</taxon>
    </lineage>
</organism>
<evidence type="ECO:0000313" key="7">
    <source>
        <dbReference type="Proteomes" id="UP000306980"/>
    </source>
</evidence>
<dbReference type="Proteomes" id="UP000306980">
    <property type="component" value="Unassembled WGS sequence"/>
</dbReference>
<accession>A0A5S3R751</accession>